<proteinExistence type="predicted"/>
<dbReference type="EMBL" id="CP022388">
    <property type="protein sequence ID" value="ATA91988.1"/>
    <property type="molecule type" value="Genomic_DNA"/>
</dbReference>
<dbReference type="InterPro" id="IPR038461">
    <property type="entry name" value="Schlafen_AlbA_2_dom_sf"/>
</dbReference>
<evidence type="ECO:0000259" key="1">
    <source>
        <dbReference type="Pfam" id="PF04326"/>
    </source>
</evidence>
<name>A0A250G6N5_9FLAO</name>
<sequence length="379" mass="43578">MINKRLLIKNLLGHSDENSFYDRKRFIDLSSTEGKAKFLKLVCALANSNPKNSAFIVIGVEDDSRKIVGVDFFDDSRIQNLVNAFLDNAPNITYENIIFPELPENKVVGLVTVSSSGKICSLHKGIWKYPAGIIFYREGSNSKPKTVESKPNLTNATIVAEIEKKSKNNIKHSLDGVIDFIYHRHKDLQANYLVYEEQFILCWAGKSKISNDKIYYTRVDIELINEQVRLFFSALDEVEISYTENSFSIVEYIQLGINGNQKYYPLEKTDIYFFNNGSYKIEQKLIFKPPVFEPSVIESVWQVSSILFDKIENKMTLSEKEKEQLKSLPFVALLCYLNGVGEAKQRMENIRPLLKTIDVEAYISLKESLRILRKIKYNS</sequence>
<evidence type="ECO:0000259" key="2">
    <source>
        <dbReference type="Pfam" id="PF19351"/>
    </source>
</evidence>
<dbReference type="Pfam" id="PF04326">
    <property type="entry name" value="SLFN_AlbA_2"/>
    <property type="match status" value="1"/>
</dbReference>
<dbReference type="Gene3D" id="3.30.950.30">
    <property type="entry name" value="Schlafen, AAA domain"/>
    <property type="match status" value="1"/>
</dbReference>
<protein>
    <submittedName>
        <fullName evidence="3">AAA family ATPase</fullName>
    </submittedName>
</protein>
<dbReference type="Pfam" id="PF19351">
    <property type="entry name" value="DUF5929"/>
    <property type="match status" value="1"/>
</dbReference>
<dbReference type="RefSeq" id="WP_095917362.1">
    <property type="nucleotide sequence ID" value="NZ_CP022388.1"/>
</dbReference>
<gene>
    <name evidence="3" type="ORF">CGC56_07320</name>
</gene>
<dbReference type="InterPro" id="IPR045973">
    <property type="entry name" value="DUF5929"/>
</dbReference>
<organism evidence="3 4">
    <name type="scientific">Capnocytophaga canimorsus</name>
    <dbReference type="NCBI Taxonomy" id="28188"/>
    <lineage>
        <taxon>Bacteria</taxon>
        <taxon>Pseudomonadati</taxon>
        <taxon>Bacteroidota</taxon>
        <taxon>Flavobacteriia</taxon>
        <taxon>Flavobacteriales</taxon>
        <taxon>Flavobacteriaceae</taxon>
        <taxon>Capnocytophaga</taxon>
    </lineage>
</organism>
<reference evidence="4" key="1">
    <citation type="submission" date="2017-06" db="EMBL/GenBank/DDBJ databases">
        <title>Capnocytophaga spp. assemblies.</title>
        <authorList>
            <person name="Gulvik C.A."/>
        </authorList>
    </citation>
    <scope>NUCLEOTIDE SEQUENCE [LARGE SCALE GENOMIC DNA]</scope>
    <source>
        <strain evidence="4">H5594</strain>
    </source>
</reference>
<accession>A0A250G6N5</accession>
<dbReference type="Proteomes" id="UP000243136">
    <property type="component" value="Chromosome"/>
</dbReference>
<dbReference type="AlphaFoldDB" id="A0A250G6N5"/>
<feature type="domain" description="DUF5929" evidence="2">
    <location>
        <begin position="158"/>
        <end position="378"/>
    </location>
</feature>
<evidence type="ECO:0000313" key="3">
    <source>
        <dbReference type="EMBL" id="ATA91988.1"/>
    </source>
</evidence>
<dbReference type="InterPro" id="IPR007421">
    <property type="entry name" value="Schlafen_AlbA_2_dom"/>
</dbReference>
<evidence type="ECO:0000313" key="4">
    <source>
        <dbReference type="Proteomes" id="UP000243136"/>
    </source>
</evidence>
<feature type="domain" description="Schlafen AlbA-2" evidence="1">
    <location>
        <begin position="17"/>
        <end position="144"/>
    </location>
</feature>